<dbReference type="InterPro" id="IPR003838">
    <property type="entry name" value="ABC3_permease_C"/>
</dbReference>
<keyword evidence="4 7" id="KW-1133">Transmembrane helix</keyword>
<feature type="transmembrane region" description="Helical" evidence="7">
    <location>
        <begin position="287"/>
        <end position="314"/>
    </location>
</feature>
<evidence type="ECO:0000256" key="3">
    <source>
        <dbReference type="ARBA" id="ARBA00022692"/>
    </source>
</evidence>
<feature type="transmembrane region" description="Helical" evidence="7">
    <location>
        <begin position="334"/>
        <end position="353"/>
    </location>
</feature>
<sequence>MRALTLGWVLAARERGGSKRLVGIAAGVAVGVALLLLVIAAYQALGDRSARSTWPLDSAFKSGQVAELEFGDDAVWVAPSGMLGAPGDYYNGDAITRVSIAATPDSTVQVPGVERAPQPGEYYASPALAKLIDEAPADELGDRFGTRIGVVGDDALLGPETLLAIVGADAKSVESMLGASLQGELSGVRFPTPAYNMIAIVGGIAVLFPVVVLISIVTKLGQAARTERFSTIRLIGASPRLVAVLAGLEAVIPALVGALAGVGLFFALRPLAALVEIEGSRFFVSDLAVPLWGAIAAALGTALLAGLVAFVTALRTGLGPLGGSRDQQERAPQWWSLLPLALGAVVIAVPAVVAALRIDARVPELAILVGFVLITVGLVLAGPWLAAVVSRSGATRARGAAGLLAMRRIVRHPRATFRSVSGLVLALFVVTVFAVATTTETEDEFADVPATELVTADALVANLGFEADAAEQEAAIARVSATPGIERVVQVSWYEGENAGPDGDETVGEGTGGSVPSTPAGADGQSLDGGFVVSGDDARALGLDPGAAEWLWIEQPYFSAFELGRDVDTAAITEEAAIAARPTLVATLSDGAPGSLERARTALTTSGLTLSMLPATRAESTGASSTKFARQYVSLAWIGILIATLISVVSLSVSTIAGMIDRRRQLGLLRLSGMPAATLRRMIVVETALPLATVFLVTIGAGFLAAWAVVVALSGGDRIVTLPDTGYLGLLGVCFGLAAVAILFVLRSVRSELPLAATRFE</sequence>
<keyword evidence="3 7" id="KW-0812">Transmembrane</keyword>
<feature type="region of interest" description="Disordered" evidence="6">
    <location>
        <begin position="496"/>
        <end position="528"/>
    </location>
</feature>
<organism evidence="9 10">
    <name type="scientific">Leucobacter albus</name>
    <dbReference type="NCBI Taxonomy" id="272210"/>
    <lineage>
        <taxon>Bacteria</taxon>
        <taxon>Bacillati</taxon>
        <taxon>Actinomycetota</taxon>
        <taxon>Actinomycetes</taxon>
        <taxon>Micrococcales</taxon>
        <taxon>Microbacteriaceae</taxon>
        <taxon>Leucobacter</taxon>
    </lineage>
</organism>
<gene>
    <name evidence="9" type="ORF">ACFQ3U_12420</name>
</gene>
<evidence type="ECO:0000256" key="6">
    <source>
        <dbReference type="SAM" id="MobiDB-lite"/>
    </source>
</evidence>
<keyword evidence="5 7" id="KW-0472">Membrane</keyword>
<evidence type="ECO:0000313" key="10">
    <source>
        <dbReference type="Proteomes" id="UP001597181"/>
    </source>
</evidence>
<feature type="transmembrane region" description="Helical" evidence="7">
    <location>
        <begin position="194"/>
        <end position="220"/>
    </location>
</feature>
<feature type="transmembrane region" description="Helical" evidence="7">
    <location>
        <begin position="241"/>
        <end position="267"/>
    </location>
</feature>
<evidence type="ECO:0000256" key="5">
    <source>
        <dbReference type="ARBA" id="ARBA00023136"/>
    </source>
</evidence>
<feature type="transmembrane region" description="Helical" evidence="7">
    <location>
        <begin position="688"/>
        <end position="713"/>
    </location>
</feature>
<accession>A0ABW3TQV7</accession>
<proteinExistence type="predicted"/>
<reference evidence="10" key="1">
    <citation type="journal article" date="2019" name="Int. J. Syst. Evol. Microbiol.">
        <title>The Global Catalogue of Microorganisms (GCM) 10K type strain sequencing project: providing services to taxonomists for standard genome sequencing and annotation.</title>
        <authorList>
            <consortium name="The Broad Institute Genomics Platform"/>
            <consortium name="The Broad Institute Genome Sequencing Center for Infectious Disease"/>
            <person name="Wu L."/>
            <person name="Ma J."/>
        </authorList>
    </citation>
    <scope>NUCLEOTIDE SEQUENCE [LARGE SCALE GENOMIC DNA]</scope>
    <source>
        <strain evidence="10">CCUG 50213</strain>
    </source>
</reference>
<dbReference type="Proteomes" id="UP001597181">
    <property type="component" value="Unassembled WGS sequence"/>
</dbReference>
<feature type="transmembrane region" description="Helical" evidence="7">
    <location>
        <begin position="365"/>
        <end position="389"/>
    </location>
</feature>
<keyword evidence="2" id="KW-1003">Cell membrane</keyword>
<feature type="transmembrane region" description="Helical" evidence="7">
    <location>
        <begin position="725"/>
        <end position="746"/>
    </location>
</feature>
<feature type="transmembrane region" description="Helical" evidence="7">
    <location>
        <begin position="21"/>
        <end position="45"/>
    </location>
</feature>
<feature type="transmembrane region" description="Helical" evidence="7">
    <location>
        <begin position="415"/>
        <end position="436"/>
    </location>
</feature>
<evidence type="ECO:0000256" key="2">
    <source>
        <dbReference type="ARBA" id="ARBA00022475"/>
    </source>
</evidence>
<comment type="caution">
    <text evidence="9">The sequence shown here is derived from an EMBL/GenBank/DDBJ whole genome shotgun (WGS) entry which is preliminary data.</text>
</comment>
<dbReference type="Pfam" id="PF02687">
    <property type="entry name" value="FtsX"/>
    <property type="match status" value="2"/>
</dbReference>
<protein>
    <submittedName>
        <fullName evidence="9">FtsX-like permease family protein</fullName>
    </submittedName>
</protein>
<evidence type="ECO:0000256" key="7">
    <source>
        <dbReference type="SAM" id="Phobius"/>
    </source>
</evidence>
<feature type="domain" description="ABC3 transporter permease C-terminal" evidence="8">
    <location>
        <begin position="638"/>
        <end position="750"/>
    </location>
</feature>
<evidence type="ECO:0000256" key="1">
    <source>
        <dbReference type="ARBA" id="ARBA00004651"/>
    </source>
</evidence>
<comment type="subcellular location">
    <subcellularLocation>
        <location evidence="1">Cell membrane</location>
        <topology evidence="1">Multi-pass membrane protein</topology>
    </subcellularLocation>
</comment>
<evidence type="ECO:0000313" key="9">
    <source>
        <dbReference type="EMBL" id="MFD1202697.1"/>
    </source>
</evidence>
<feature type="domain" description="ABC3 transporter permease C-terminal" evidence="8">
    <location>
        <begin position="203"/>
        <end position="315"/>
    </location>
</feature>
<keyword evidence="10" id="KW-1185">Reference proteome</keyword>
<dbReference type="RefSeq" id="WP_343962781.1">
    <property type="nucleotide sequence ID" value="NZ_BAAAKZ010000017.1"/>
</dbReference>
<evidence type="ECO:0000259" key="8">
    <source>
        <dbReference type="Pfam" id="PF02687"/>
    </source>
</evidence>
<feature type="transmembrane region" description="Helical" evidence="7">
    <location>
        <begin position="635"/>
        <end position="660"/>
    </location>
</feature>
<evidence type="ECO:0000256" key="4">
    <source>
        <dbReference type="ARBA" id="ARBA00022989"/>
    </source>
</evidence>
<name>A0ABW3TQV7_9MICO</name>
<dbReference type="EMBL" id="JBHTLY010000006">
    <property type="protein sequence ID" value="MFD1202697.1"/>
    <property type="molecule type" value="Genomic_DNA"/>
</dbReference>